<dbReference type="EMBL" id="CP116967">
    <property type="protein sequence ID" value="WNM56559.1"/>
    <property type="molecule type" value="Genomic_DNA"/>
</dbReference>
<proteinExistence type="predicted"/>
<sequence>MNCLLLRHGIAVNPNEWDHSERERPLTKEGIAKTEQVAAGLKRIGVKPTHLLCSPLIRTQQTAEITKEALQIKSTIQLCPELVYDQSPTLVFAILQRLPGDAFIMCVGHEPHLGQTAALMIFGKNSPGLSVKKAGGCLISFDGNVEVGRGNLEWWMAPAQLRALR</sequence>
<dbReference type="AlphaFoldDB" id="A0AA96G725"/>
<dbReference type="NCBIfam" id="TIGR00249">
    <property type="entry name" value="sixA"/>
    <property type="match status" value="1"/>
</dbReference>
<gene>
    <name evidence="1" type="primary">sixA</name>
    <name evidence="1" type="ORF">PP769_11265</name>
</gene>
<dbReference type="InterPro" id="IPR029033">
    <property type="entry name" value="His_PPase_superfam"/>
</dbReference>
<evidence type="ECO:0000313" key="1">
    <source>
        <dbReference type="EMBL" id="WNM56559.1"/>
    </source>
</evidence>
<dbReference type="RefSeq" id="WP_312640155.1">
    <property type="nucleotide sequence ID" value="NZ_CP116967.1"/>
</dbReference>
<name>A0AA96G725_9BACT</name>
<reference evidence="1 2" key="1">
    <citation type="submission" date="2023-01" db="EMBL/GenBank/DDBJ databases">
        <title>Cultivation and genomic characterization of new, ubiquitous marine nitrite-oxidizing bacteria from the Nitrospirales.</title>
        <authorList>
            <person name="Mueller A.J."/>
            <person name="Daebeler A."/>
            <person name="Herbold C.W."/>
            <person name="Kirkegaard R.H."/>
            <person name="Daims H."/>
        </authorList>
    </citation>
    <scope>NUCLEOTIDE SEQUENCE [LARGE SCALE GENOMIC DNA]</scope>
    <source>
        <strain evidence="1 2">VA</strain>
    </source>
</reference>
<dbReference type="InterPro" id="IPR004449">
    <property type="entry name" value="SixA"/>
</dbReference>
<keyword evidence="2" id="KW-1185">Reference proteome</keyword>
<evidence type="ECO:0000313" key="2">
    <source>
        <dbReference type="Proteomes" id="UP001302719"/>
    </source>
</evidence>
<dbReference type="InterPro" id="IPR013078">
    <property type="entry name" value="His_Pase_superF_clade-1"/>
</dbReference>
<dbReference type="SUPFAM" id="SSF53254">
    <property type="entry name" value="Phosphoglycerate mutase-like"/>
    <property type="match status" value="1"/>
</dbReference>
<protein>
    <submittedName>
        <fullName evidence="1">Phosphohistidine phosphatase SixA</fullName>
    </submittedName>
</protein>
<organism evidence="1 2">
    <name type="scientific">Candidatus Nitrospira allomarina</name>
    <dbReference type="NCBI Taxonomy" id="3020900"/>
    <lineage>
        <taxon>Bacteria</taxon>
        <taxon>Pseudomonadati</taxon>
        <taxon>Nitrospirota</taxon>
        <taxon>Nitrospiria</taxon>
        <taxon>Nitrospirales</taxon>
        <taxon>Nitrospiraceae</taxon>
        <taxon>Nitrospira</taxon>
    </lineage>
</organism>
<dbReference type="CDD" id="cd07067">
    <property type="entry name" value="HP_PGM_like"/>
    <property type="match status" value="1"/>
</dbReference>
<dbReference type="Gene3D" id="3.40.50.1240">
    <property type="entry name" value="Phosphoglycerate mutase-like"/>
    <property type="match status" value="1"/>
</dbReference>
<accession>A0AA96G725</accession>
<dbReference type="GO" id="GO:0101006">
    <property type="term" value="F:protein histidine phosphatase activity"/>
    <property type="evidence" value="ECO:0007669"/>
    <property type="project" value="InterPro"/>
</dbReference>
<dbReference type="KEGG" id="nall:PP769_11265"/>
<dbReference type="GO" id="GO:0005737">
    <property type="term" value="C:cytoplasm"/>
    <property type="evidence" value="ECO:0007669"/>
    <property type="project" value="InterPro"/>
</dbReference>
<dbReference type="Proteomes" id="UP001302719">
    <property type="component" value="Chromosome"/>
</dbReference>
<dbReference type="Pfam" id="PF00300">
    <property type="entry name" value="His_Phos_1"/>
    <property type="match status" value="1"/>
</dbReference>